<sequence>MEYNDKLKLKEECQDKLRWDEQKGRLRRPCITQSQQLLFNERANLVKAIPDFWAIALFADHGLVRYMNHEEREV</sequence>
<keyword evidence="2" id="KW-1185">Reference proteome</keyword>
<dbReference type="AlphaFoldDB" id="A0AA41S9K5"/>
<name>A0AA41S9K5_PAPNU</name>
<reference evidence="1" key="1">
    <citation type="submission" date="2022-03" db="EMBL/GenBank/DDBJ databases">
        <title>A functionally conserved STORR gene fusion in Papaver species that diverged 16.8 million years ago.</title>
        <authorList>
            <person name="Catania T."/>
        </authorList>
    </citation>
    <scope>NUCLEOTIDE SEQUENCE</scope>
    <source>
        <strain evidence="1">S-191538</strain>
    </source>
</reference>
<proteinExistence type="predicted"/>
<comment type="caution">
    <text evidence="1">The sequence shown here is derived from an EMBL/GenBank/DDBJ whole genome shotgun (WGS) entry which is preliminary data.</text>
</comment>
<protein>
    <submittedName>
        <fullName evidence="1">Uncharacterized protein</fullName>
    </submittedName>
</protein>
<dbReference type="Proteomes" id="UP001177140">
    <property type="component" value="Unassembled WGS sequence"/>
</dbReference>
<evidence type="ECO:0000313" key="2">
    <source>
        <dbReference type="Proteomes" id="UP001177140"/>
    </source>
</evidence>
<accession>A0AA41S9K5</accession>
<dbReference type="SUPFAM" id="SSF143113">
    <property type="entry name" value="NAP-like"/>
    <property type="match status" value="1"/>
</dbReference>
<dbReference type="EMBL" id="JAJJMA010126660">
    <property type="protein sequence ID" value="MCL7032761.1"/>
    <property type="molecule type" value="Genomic_DNA"/>
</dbReference>
<gene>
    <name evidence="1" type="ORF">MKW94_011938</name>
</gene>
<organism evidence="1 2">
    <name type="scientific">Papaver nudicaule</name>
    <name type="common">Iceland poppy</name>
    <dbReference type="NCBI Taxonomy" id="74823"/>
    <lineage>
        <taxon>Eukaryota</taxon>
        <taxon>Viridiplantae</taxon>
        <taxon>Streptophyta</taxon>
        <taxon>Embryophyta</taxon>
        <taxon>Tracheophyta</taxon>
        <taxon>Spermatophyta</taxon>
        <taxon>Magnoliopsida</taxon>
        <taxon>Ranunculales</taxon>
        <taxon>Papaveraceae</taxon>
        <taxon>Papaveroideae</taxon>
        <taxon>Papaver</taxon>
    </lineage>
</organism>
<evidence type="ECO:0000313" key="1">
    <source>
        <dbReference type="EMBL" id="MCL7032761.1"/>
    </source>
</evidence>
<dbReference type="InterPro" id="IPR037231">
    <property type="entry name" value="NAP-like_sf"/>
</dbReference>